<feature type="region of interest" description="Disordered" evidence="1">
    <location>
        <begin position="1"/>
        <end position="35"/>
    </location>
</feature>
<organism evidence="2 3">
    <name type="scientific">Cryphonectria parasitica (strain ATCC 38755 / EP155)</name>
    <dbReference type="NCBI Taxonomy" id="660469"/>
    <lineage>
        <taxon>Eukaryota</taxon>
        <taxon>Fungi</taxon>
        <taxon>Dikarya</taxon>
        <taxon>Ascomycota</taxon>
        <taxon>Pezizomycotina</taxon>
        <taxon>Sordariomycetes</taxon>
        <taxon>Sordariomycetidae</taxon>
        <taxon>Diaporthales</taxon>
        <taxon>Cryphonectriaceae</taxon>
        <taxon>Cryphonectria-Endothia species complex</taxon>
        <taxon>Cryphonectria</taxon>
    </lineage>
</organism>
<gene>
    <name evidence="2" type="ORF">M406DRAFT_292286</name>
</gene>
<dbReference type="SUPFAM" id="SSF55961">
    <property type="entry name" value="Bet v1-like"/>
    <property type="match status" value="1"/>
</dbReference>
<keyword evidence="3" id="KW-1185">Reference proteome</keyword>
<evidence type="ECO:0000313" key="3">
    <source>
        <dbReference type="Proteomes" id="UP000803844"/>
    </source>
</evidence>
<dbReference type="OrthoDB" id="509124at2759"/>
<reference evidence="2" key="1">
    <citation type="journal article" date="2020" name="Phytopathology">
        <title>Genome sequence of the chestnut blight fungus Cryphonectria parasitica EP155: A fundamental resource for an archetypical invasive plant pathogen.</title>
        <authorList>
            <person name="Crouch J.A."/>
            <person name="Dawe A."/>
            <person name="Aerts A."/>
            <person name="Barry K."/>
            <person name="Churchill A.C.L."/>
            <person name="Grimwood J."/>
            <person name="Hillman B."/>
            <person name="Milgroom M.G."/>
            <person name="Pangilinan J."/>
            <person name="Smith M."/>
            <person name="Salamov A."/>
            <person name="Schmutz J."/>
            <person name="Yadav J."/>
            <person name="Grigoriev I.V."/>
            <person name="Nuss D."/>
        </authorList>
    </citation>
    <scope>NUCLEOTIDE SEQUENCE</scope>
    <source>
        <strain evidence="2">EP155</strain>
    </source>
</reference>
<dbReference type="RefSeq" id="XP_040775978.1">
    <property type="nucleotide sequence ID" value="XM_040919025.1"/>
</dbReference>
<dbReference type="InterPro" id="IPR023393">
    <property type="entry name" value="START-like_dom_sf"/>
</dbReference>
<accession>A0A9P5CP48</accession>
<dbReference type="EMBL" id="MU032348">
    <property type="protein sequence ID" value="KAF3765017.1"/>
    <property type="molecule type" value="Genomic_DNA"/>
</dbReference>
<evidence type="ECO:0000256" key="1">
    <source>
        <dbReference type="SAM" id="MobiDB-lite"/>
    </source>
</evidence>
<proteinExistence type="predicted"/>
<dbReference type="Proteomes" id="UP000803844">
    <property type="component" value="Unassembled WGS sequence"/>
</dbReference>
<dbReference type="Gene3D" id="3.30.530.20">
    <property type="match status" value="1"/>
</dbReference>
<feature type="region of interest" description="Disordered" evidence="1">
    <location>
        <begin position="73"/>
        <end position="95"/>
    </location>
</feature>
<comment type="caution">
    <text evidence="2">The sequence shown here is derived from an EMBL/GenBank/DDBJ whole genome shotgun (WGS) entry which is preliminary data.</text>
</comment>
<evidence type="ECO:0008006" key="4">
    <source>
        <dbReference type="Google" id="ProtNLM"/>
    </source>
</evidence>
<protein>
    <recommendedName>
        <fullName evidence="4">Polyketide cyclase/dehydrase</fullName>
    </recommendedName>
</protein>
<sequence>MTSQSFTTSNPPVPRNQPATITSEARPTPTHGPGGSFTIISSCSIAAPPDVVASVLLDHAAWPEWNAWVPSCTVDSSPAPSPAEEASFPRGGGGDDADRYIRCGARITLDVHLDLDRPSRNTRQSMEVTAVEPYDGGGGGEGWRIAWKGVTMPGFLLRTERVQEMVSDGKGGTEYTCWETMYGPLAGVVRWTTGGLLEKGFQRWGEDLKRRAEEVAAAASG</sequence>
<feature type="compositionally biased region" description="Polar residues" evidence="1">
    <location>
        <begin position="1"/>
        <end position="10"/>
    </location>
</feature>
<name>A0A9P5CP48_CRYP1</name>
<dbReference type="AlphaFoldDB" id="A0A9P5CP48"/>
<dbReference type="CDD" id="cd07822">
    <property type="entry name" value="SRPBCC_4"/>
    <property type="match status" value="1"/>
</dbReference>
<evidence type="ECO:0000313" key="2">
    <source>
        <dbReference type="EMBL" id="KAF3765017.1"/>
    </source>
</evidence>
<feature type="compositionally biased region" description="Low complexity" evidence="1">
    <location>
        <begin position="76"/>
        <end position="86"/>
    </location>
</feature>
<dbReference type="GeneID" id="63836154"/>